<name>A0ABD1ZXL4_VESSQ</name>
<protein>
    <submittedName>
        <fullName evidence="2">Uncharacterized protein</fullName>
    </submittedName>
</protein>
<dbReference type="Proteomes" id="UP001607302">
    <property type="component" value="Unassembled WGS sequence"/>
</dbReference>
<proteinExistence type="predicted"/>
<reference evidence="2 3" key="1">
    <citation type="journal article" date="2024" name="Ann. Entomol. Soc. Am.">
        <title>Genomic analyses of the southern and eastern yellowjacket wasps (Hymenoptera: Vespidae) reveal evolutionary signatures of social life.</title>
        <authorList>
            <person name="Catto M.A."/>
            <person name="Caine P.B."/>
            <person name="Orr S.E."/>
            <person name="Hunt B.G."/>
            <person name="Goodisman M.A.D."/>
        </authorList>
    </citation>
    <scope>NUCLEOTIDE SEQUENCE [LARGE SCALE GENOMIC DNA]</scope>
    <source>
        <strain evidence="2">233</strain>
        <tissue evidence="2">Head and thorax</tissue>
    </source>
</reference>
<dbReference type="AlphaFoldDB" id="A0ABD1ZXL4"/>
<feature type="compositionally biased region" description="Basic and acidic residues" evidence="1">
    <location>
        <begin position="115"/>
        <end position="128"/>
    </location>
</feature>
<organism evidence="2 3">
    <name type="scientific">Vespula squamosa</name>
    <name type="common">Southern yellow jacket</name>
    <name type="synonym">Wasp</name>
    <dbReference type="NCBI Taxonomy" id="30214"/>
    <lineage>
        <taxon>Eukaryota</taxon>
        <taxon>Metazoa</taxon>
        <taxon>Ecdysozoa</taxon>
        <taxon>Arthropoda</taxon>
        <taxon>Hexapoda</taxon>
        <taxon>Insecta</taxon>
        <taxon>Pterygota</taxon>
        <taxon>Neoptera</taxon>
        <taxon>Endopterygota</taxon>
        <taxon>Hymenoptera</taxon>
        <taxon>Apocrita</taxon>
        <taxon>Aculeata</taxon>
        <taxon>Vespoidea</taxon>
        <taxon>Vespidae</taxon>
        <taxon>Vespinae</taxon>
        <taxon>Vespula</taxon>
    </lineage>
</organism>
<keyword evidence="3" id="KW-1185">Reference proteome</keyword>
<accession>A0ABD1ZXL4</accession>
<dbReference type="EMBL" id="JAUDFV010000161">
    <property type="protein sequence ID" value="KAL2713111.1"/>
    <property type="molecule type" value="Genomic_DNA"/>
</dbReference>
<feature type="region of interest" description="Disordered" evidence="1">
    <location>
        <begin position="115"/>
        <end position="144"/>
    </location>
</feature>
<evidence type="ECO:0000313" key="2">
    <source>
        <dbReference type="EMBL" id="KAL2713111.1"/>
    </source>
</evidence>
<sequence>MVRGKEVKGWGNEIRILDTVTNVRSGFEILRKFHFRGTRTLSVDLIKIFPKGRYTLGISLVENSCMRVYQHAVESAEGYKTLRFSSVLFALTLPRERITAYIYRRSFKQLDNRMHLTDTEKGTNRQEEVAPSISRGRRNRPSTITSPIDCQVVYNDELVALAS</sequence>
<evidence type="ECO:0000313" key="3">
    <source>
        <dbReference type="Proteomes" id="UP001607302"/>
    </source>
</evidence>
<gene>
    <name evidence="2" type="ORF">V1478_017304</name>
</gene>
<evidence type="ECO:0000256" key="1">
    <source>
        <dbReference type="SAM" id="MobiDB-lite"/>
    </source>
</evidence>
<comment type="caution">
    <text evidence="2">The sequence shown here is derived from an EMBL/GenBank/DDBJ whole genome shotgun (WGS) entry which is preliminary data.</text>
</comment>